<feature type="compositionally biased region" description="Low complexity" evidence="1">
    <location>
        <begin position="47"/>
        <end position="74"/>
    </location>
</feature>
<evidence type="ECO:0000313" key="2">
    <source>
        <dbReference type="EMBL" id="PYE13591.1"/>
    </source>
</evidence>
<gene>
    <name evidence="2" type="ORF">C7410_14513</name>
</gene>
<feature type="region of interest" description="Disordered" evidence="1">
    <location>
        <begin position="31"/>
        <end position="87"/>
    </location>
</feature>
<protein>
    <recommendedName>
        <fullName evidence="4">HPt domain-containing protein</fullName>
    </recommendedName>
</protein>
<proteinExistence type="predicted"/>
<evidence type="ECO:0000256" key="1">
    <source>
        <dbReference type="SAM" id="MobiDB-lite"/>
    </source>
</evidence>
<evidence type="ECO:0008006" key="4">
    <source>
        <dbReference type="Google" id="ProtNLM"/>
    </source>
</evidence>
<dbReference type="AlphaFoldDB" id="A0A2V4UBE4"/>
<comment type="caution">
    <text evidence="2">The sequence shown here is derived from an EMBL/GenBank/DDBJ whole genome shotgun (WGS) entry which is preliminary data.</text>
</comment>
<dbReference type="EMBL" id="QJSQ01000045">
    <property type="protein sequence ID" value="PYE13591.1"/>
    <property type="molecule type" value="Genomic_DNA"/>
</dbReference>
<dbReference type="RefSeq" id="WP_133792532.1">
    <property type="nucleotide sequence ID" value="NZ_QJSQ01000045.1"/>
</dbReference>
<accession>A0A2V4UBE4</accession>
<dbReference type="Gene3D" id="1.20.120.160">
    <property type="entry name" value="HPT domain"/>
    <property type="match status" value="1"/>
</dbReference>
<organism evidence="2 3">
    <name type="scientific">Paraburkholderia silvatlantica</name>
    <dbReference type="NCBI Taxonomy" id="321895"/>
    <lineage>
        <taxon>Bacteria</taxon>
        <taxon>Pseudomonadati</taxon>
        <taxon>Pseudomonadota</taxon>
        <taxon>Betaproteobacteria</taxon>
        <taxon>Burkholderiales</taxon>
        <taxon>Burkholderiaceae</taxon>
        <taxon>Paraburkholderia</taxon>
    </lineage>
</organism>
<dbReference type="Proteomes" id="UP000247772">
    <property type="component" value="Unassembled WGS sequence"/>
</dbReference>
<reference evidence="2 3" key="1">
    <citation type="submission" date="2018-06" db="EMBL/GenBank/DDBJ databases">
        <title>Genomic Encyclopedia of Type Strains, Phase IV (KMG-V): Genome sequencing to study the core and pangenomes of soil and plant-associated prokaryotes.</title>
        <authorList>
            <person name="Whitman W."/>
        </authorList>
    </citation>
    <scope>NUCLEOTIDE SEQUENCE [LARGE SCALE GENOMIC DNA]</scope>
    <source>
        <strain evidence="2 3">SRCL-318</strain>
    </source>
</reference>
<name>A0A2V4UBE4_9BURK</name>
<evidence type="ECO:0000313" key="3">
    <source>
        <dbReference type="Proteomes" id="UP000247772"/>
    </source>
</evidence>
<dbReference type="GO" id="GO:0000160">
    <property type="term" value="P:phosphorelay signal transduction system"/>
    <property type="evidence" value="ECO:0007669"/>
    <property type="project" value="InterPro"/>
</dbReference>
<dbReference type="SUPFAM" id="SSF47226">
    <property type="entry name" value="Histidine-containing phosphotransfer domain, HPT domain"/>
    <property type="match status" value="1"/>
</dbReference>
<sequence>MDLYEPASVATLREYLARWFGLEGMQRTLQDEATRETRANVQTAWQAAGQAASPASESASESALESASEGRGSSCAKPAEKPANARTFEPLDLTQMIQLWGGEATVKTLPGSFVSAMRDDLDALPPLLEQADVAGLRKWHHRFAGAVGVLQYPALLAELETFRRHMNGHTAEQLREEGYALIHTCQAMLAGIEHQAALLA</sequence>
<dbReference type="OrthoDB" id="9796305at2"/>
<dbReference type="InterPro" id="IPR036641">
    <property type="entry name" value="HPT_dom_sf"/>
</dbReference>